<dbReference type="Proteomes" id="UP001642487">
    <property type="component" value="Chromosome 6"/>
</dbReference>
<sequence length="769" mass="85419">MILLSDIHPNSYPLNLDIDEIFVFCGFNFWLQSNNMKSDVKIKRGRSAGKRENIRKIMKCLCSGEKTAGDDMIPAAESPSAFENSGSGRSSRTGEIVKKPEIGNIEEAESSLRESGCLNYEEARALLGRYEYQKGNIEAALHVFEGIDIAAITSKIMISIARRGERPQRRSQNFTAPPMSMHAVSLLLEAILLKAKSLQGLGRFGEAAQSCKVILDILESSFPEGLPENFGADCKLQETVTKAVELLPELWKLADASQEAILSYRRALLHQWNLDAGTTARIQKEFAIFLLYSGCEACPPNLRSQMDSSFVPKNNIEEAILLFMILLRKVVLKRIDWDPSILDHLSFALTISGDTRALAGQIEELPPGILHRQERYHALALCYYGAGENLTALNLLRKVLGNHEDPKSLPALLMASKICGENCDLAEEGTSFAHRALQNLDHGCDQLEGVANCLLGVSLSVYSKSATADSEKSTRQSEAIEALEAAWKTIRTADPNVLYHLSLEYADERKLDSALHYAKKCLKLEGGCNVKTWLLLARILSAQKRFTDSESIINAALDQTGKWEQAELLQTKAKLLIAQDEFKGAIETYSQLLAVFQVQSKNFSLGDKKLHKSSRNHARRLQLEVWHDLAIVYIRLSQWHDAEACLSKSKAISSHSAPTCHITGMLYEARGLYKEALKAFMAALDIDPVHVPSLVSSAVVIRHLGHQSHPVIRSFLMDALRLDQTNHAAWYNLGLFYKSEGTKSSLAEAVECFEAATFLEESAPVEPFR</sequence>
<feature type="repeat" description="TPR" evidence="1">
    <location>
        <begin position="657"/>
        <end position="690"/>
    </location>
</feature>
<dbReference type="PANTHER" id="PTHR44102">
    <property type="entry name" value="PROTEIN NPG1"/>
    <property type="match status" value="1"/>
</dbReference>
<dbReference type="SUPFAM" id="SSF48452">
    <property type="entry name" value="TPR-like"/>
    <property type="match status" value="1"/>
</dbReference>
<evidence type="ECO:0000256" key="2">
    <source>
        <dbReference type="SAM" id="MobiDB-lite"/>
    </source>
</evidence>
<feature type="region of interest" description="Disordered" evidence="2">
    <location>
        <begin position="77"/>
        <end position="100"/>
    </location>
</feature>
<dbReference type="SMART" id="SM00028">
    <property type="entry name" value="TPR"/>
    <property type="match status" value="8"/>
</dbReference>
<dbReference type="PROSITE" id="PS50005">
    <property type="entry name" value="TPR"/>
    <property type="match status" value="1"/>
</dbReference>
<dbReference type="EMBL" id="OZ021740">
    <property type="protein sequence ID" value="CAK9323561.1"/>
    <property type="molecule type" value="Genomic_DNA"/>
</dbReference>
<dbReference type="InterPro" id="IPR019734">
    <property type="entry name" value="TPR_rpt"/>
</dbReference>
<dbReference type="PANTHER" id="PTHR44102:SF12">
    <property type="entry name" value="PROTEIN NPGR2"/>
    <property type="match status" value="1"/>
</dbReference>
<feature type="compositionally biased region" description="Polar residues" evidence="2">
    <location>
        <begin position="81"/>
        <end position="93"/>
    </location>
</feature>
<dbReference type="InterPro" id="IPR011990">
    <property type="entry name" value="TPR-like_helical_dom_sf"/>
</dbReference>
<evidence type="ECO:0000313" key="4">
    <source>
        <dbReference type="Proteomes" id="UP001642487"/>
    </source>
</evidence>
<dbReference type="InterPro" id="IPR043376">
    <property type="entry name" value="NPG1-like"/>
</dbReference>
<gene>
    <name evidence="3" type="ORF">CITCOLO1_LOCUS15749</name>
</gene>
<organism evidence="3 4">
    <name type="scientific">Citrullus colocynthis</name>
    <name type="common">colocynth</name>
    <dbReference type="NCBI Taxonomy" id="252529"/>
    <lineage>
        <taxon>Eukaryota</taxon>
        <taxon>Viridiplantae</taxon>
        <taxon>Streptophyta</taxon>
        <taxon>Embryophyta</taxon>
        <taxon>Tracheophyta</taxon>
        <taxon>Spermatophyta</taxon>
        <taxon>Magnoliopsida</taxon>
        <taxon>eudicotyledons</taxon>
        <taxon>Gunneridae</taxon>
        <taxon>Pentapetalae</taxon>
        <taxon>rosids</taxon>
        <taxon>fabids</taxon>
        <taxon>Cucurbitales</taxon>
        <taxon>Cucurbitaceae</taxon>
        <taxon>Benincaseae</taxon>
        <taxon>Citrullus</taxon>
    </lineage>
</organism>
<keyword evidence="1" id="KW-0802">TPR repeat</keyword>
<evidence type="ECO:0000256" key="1">
    <source>
        <dbReference type="PROSITE-ProRule" id="PRU00339"/>
    </source>
</evidence>
<dbReference type="Gene3D" id="1.25.40.10">
    <property type="entry name" value="Tetratricopeptide repeat domain"/>
    <property type="match status" value="2"/>
</dbReference>
<accession>A0ABP0YVQ0</accession>
<dbReference type="Pfam" id="PF14559">
    <property type="entry name" value="TPR_19"/>
    <property type="match status" value="1"/>
</dbReference>
<reference evidence="3 4" key="1">
    <citation type="submission" date="2024-03" db="EMBL/GenBank/DDBJ databases">
        <authorList>
            <person name="Gkanogiannis A."/>
            <person name="Becerra Lopez-Lavalle L."/>
        </authorList>
    </citation>
    <scope>NUCLEOTIDE SEQUENCE [LARGE SCALE GENOMIC DNA]</scope>
</reference>
<proteinExistence type="predicted"/>
<dbReference type="Pfam" id="PF13181">
    <property type="entry name" value="TPR_8"/>
    <property type="match status" value="1"/>
</dbReference>
<name>A0ABP0YVQ0_9ROSI</name>
<protein>
    <submittedName>
        <fullName evidence="3">Uncharacterized protein</fullName>
    </submittedName>
</protein>
<evidence type="ECO:0000313" key="3">
    <source>
        <dbReference type="EMBL" id="CAK9323561.1"/>
    </source>
</evidence>
<keyword evidence="4" id="KW-1185">Reference proteome</keyword>